<evidence type="ECO:0000313" key="3">
    <source>
        <dbReference type="Proteomes" id="UP000590542"/>
    </source>
</evidence>
<reference evidence="2 3" key="1">
    <citation type="journal article" date="2020" name="Biotechnol. Biofuels">
        <title>New insights from the biogas microbiome by comprehensive genome-resolved metagenomics of nearly 1600 species originating from multiple anaerobic digesters.</title>
        <authorList>
            <person name="Campanaro S."/>
            <person name="Treu L."/>
            <person name="Rodriguez-R L.M."/>
            <person name="Kovalovszki A."/>
            <person name="Ziels R.M."/>
            <person name="Maus I."/>
            <person name="Zhu X."/>
            <person name="Kougias P.G."/>
            <person name="Basile A."/>
            <person name="Luo G."/>
            <person name="Schluter A."/>
            <person name="Konstantinidis K.T."/>
            <person name="Angelidaki I."/>
        </authorList>
    </citation>
    <scope>NUCLEOTIDE SEQUENCE [LARGE SCALE GENOMIC DNA]</scope>
    <source>
        <strain evidence="2">AS27yjCOA_202</strain>
    </source>
</reference>
<comment type="caution">
    <text evidence="2">The sequence shown here is derived from an EMBL/GenBank/DDBJ whole genome shotgun (WGS) entry which is preliminary data.</text>
</comment>
<keyword evidence="1" id="KW-1133">Transmembrane helix</keyword>
<dbReference type="AlphaFoldDB" id="A0A7X9E7R5"/>
<sequence length="97" mass="11512">MDLFLSFLNSLKDATLDFIHNYWIIFPFIFIIVTVGMNWGEKRQKKDRENAISNVKFQEELKKQFCRGIEAIDDNDPNKLDEALLEIRAIESKHKYC</sequence>
<feature type="transmembrane region" description="Helical" evidence="1">
    <location>
        <begin position="20"/>
        <end position="39"/>
    </location>
</feature>
<accession>A0A7X9E7R5</accession>
<dbReference type="Proteomes" id="UP000590542">
    <property type="component" value="Unassembled WGS sequence"/>
</dbReference>
<proteinExistence type="predicted"/>
<keyword evidence="1" id="KW-0812">Transmembrane</keyword>
<keyword evidence="1" id="KW-0472">Membrane</keyword>
<organism evidence="2 3">
    <name type="scientific">candidate division WWE3 bacterium</name>
    <dbReference type="NCBI Taxonomy" id="2053526"/>
    <lineage>
        <taxon>Bacteria</taxon>
        <taxon>Katanobacteria</taxon>
    </lineage>
</organism>
<evidence type="ECO:0000256" key="1">
    <source>
        <dbReference type="SAM" id="Phobius"/>
    </source>
</evidence>
<gene>
    <name evidence="2" type="ORF">GYA37_03285</name>
</gene>
<protein>
    <submittedName>
        <fullName evidence="2">Uncharacterized protein</fullName>
    </submittedName>
</protein>
<evidence type="ECO:0000313" key="2">
    <source>
        <dbReference type="EMBL" id="NMB91842.1"/>
    </source>
</evidence>
<name>A0A7X9E7R5_UNCKA</name>
<dbReference type="EMBL" id="JAAZNV010000011">
    <property type="protein sequence ID" value="NMB91842.1"/>
    <property type="molecule type" value="Genomic_DNA"/>
</dbReference>